<dbReference type="EMBL" id="JANURN010000002">
    <property type="protein sequence ID" value="MDL0081606.1"/>
    <property type="molecule type" value="Genomic_DNA"/>
</dbReference>
<reference evidence="1 2" key="1">
    <citation type="journal article" date="2023" name="Microorganisms">
        <title>Isolation and Genomic Characteristics of Cat-Borne Campylobacter felis sp. nov. and Sheep-Borne Campylobacter ovis sp. nov.</title>
        <authorList>
            <person name="Wang H."/>
            <person name="Li Y."/>
            <person name="Gu Y."/>
            <person name="Zhou G."/>
            <person name="Chen X."/>
            <person name="Zhang X."/>
            <person name="Shao Z."/>
            <person name="Zhang J."/>
            <person name="Zhang M."/>
        </authorList>
    </citation>
    <scope>NUCLEOTIDE SEQUENCE [LARGE SCALE GENOMIC DNA]</scope>
    <source>
        <strain evidence="1 2">XJK30-2</strain>
    </source>
</reference>
<dbReference type="Proteomes" id="UP001173802">
    <property type="component" value="Unassembled WGS sequence"/>
</dbReference>
<name>A0ACC6FQR7_9HELI</name>
<gene>
    <name evidence="1" type="ORF">NYG90_02750</name>
</gene>
<accession>A0ACC6FQR7</accession>
<proteinExistence type="predicted"/>
<keyword evidence="2" id="KW-1185">Reference proteome</keyword>
<sequence length="699" mass="78761">MDTLLSQLNQAQAEAAQHIDGALLILAGAGSGKTKTITTRLAYLIKVVGIPPQCTLTLTFTNKAANEMRTRALQLLGAEIPHPPLLCTFHRFGLLFLREHIHHLGRKHDFILLDSDDQKRVIKKLDSSFAYFSPAQILGYISSCKNKLIPPDQARKQAKSEHFLDLSKAYQAYQAFLEDNNMLDFDDLLLKSYEILASNTEIATMMSERYQYIMVDEYQDTNFLQVSLLQKLCTTHSNLCVVGDDDQSIYSWRGADISHILHFAQTFGAKTITLAQNYRSKEPILRAANALIAHNTSRLGKELHSTRGQGDEIVLLSNDDEVAEANTIASHITTLLAQGIAPTQIAILFRLNALSRSIEEGLNRAKIPYKLIGATRFYERAEIKDVLAYFRVVLNLNDDFSLSRIINVPKRSLGKIAQEKIFSTAQSHKLSVYKAYKQRLLESTLSHTQNKQLRALFDTIELLQAKLQESALGFLDAFDESFALRLQTSADDIDRRANIEEFYGYFRDFFMQNPHQGLDDLLYELSLSSSSDVEVGESVSCMSVHSSKGLEFDYVFIIGCEEGFFPLLREEGDLQEERRLGYVAITRAREKLFVSHAHSRFYKGKRESLAPSRFIKEARIHFCEDSFAKVDSRDDSSGVDSRGAKVDSSGSFSKGCAVSHKIFGLGVVQEVRRQGGQEYLRINFGGNIRLILADFVQRV</sequence>
<evidence type="ECO:0000313" key="1">
    <source>
        <dbReference type="EMBL" id="MDL0081606.1"/>
    </source>
</evidence>
<comment type="caution">
    <text evidence="1">The sequence shown here is derived from an EMBL/GenBank/DDBJ whole genome shotgun (WGS) entry which is preliminary data.</text>
</comment>
<protein>
    <submittedName>
        <fullName evidence="1">UvrD-helicase domain-containing protein</fullName>
    </submittedName>
</protein>
<organism evidence="1 2">
    <name type="scientific">Helicobacter zhangjianzhongii</name>
    <dbReference type="NCBI Taxonomy" id="2974574"/>
    <lineage>
        <taxon>Bacteria</taxon>
        <taxon>Pseudomonadati</taxon>
        <taxon>Campylobacterota</taxon>
        <taxon>Epsilonproteobacteria</taxon>
        <taxon>Campylobacterales</taxon>
        <taxon>Helicobacteraceae</taxon>
        <taxon>Helicobacter</taxon>
    </lineage>
</organism>
<evidence type="ECO:0000313" key="2">
    <source>
        <dbReference type="Proteomes" id="UP001173802"/>
    </source>
</evidence>